<evidence type="ECO:0000313" key="2">
    <source>
        <dbReference type="EMBL" id="KAA2377570.1"/>
    </source>
</evidence>
<keyword evidence="1" id="KW-0732">Signal</keyword>
<name>A0A1Y3QX94_9BACT</name>
<dbReference type="RefSeq" id="WP_022331942.1">
    <property type="nucleotide sequence ID" value="NZ_DAWDON010000028.1"/>
</dbReference>
<sequence length="103" mass="11464">MTVSCRIFGLLSVVSLAVFVLAGCARAKNTNCRELFEKYYEVNVAAFMRTMPAADSAAVRKKAEYALDKMYRIDSTFVLMRGKELDDFIRVNLPAIVGADAED</sequence>
<dbReference type="EMBL" id="VVXH01000010">
    <property type="protein sequence ID" value="KAA2377570.1"/>
    <property type="molecule type" value="Genomic_DNA"/>
</dbReference>
<evidence type="ECO:0000313" key="4">
    <source>
        <dbReference type="EMBL" id="OUN04293.1"/>
    </source>
</evidence>
<feature type="chain" id="PRO_5041865695" description="Lipoprotein" evidence="1">
    <location>
        <begin position="28"/>
        <end position="103"/>
    </location>
</feature>
<comment type="caution">
    <text evidence="4">The sequence shown here is derived from an EMBL/GenBank/DDBJ whole genome shotgun (WGS) entry which is preliminary data.</text>
</comment>
<evidence type="ECO:0000313" key="6">
    <source>
        <dbReference type="Proteomes" id="UP000322940"/>
    </source>
</evidence>
<proteinExistence type="predicted"/>
<dbReference type="Proteomes" id="UP000322940">
    <property type="component" value="Unassembled WGS sequence"/>
</dbReference>
<dbReference type="EMBL" id="NFHB01000002">
    <property type="protein sequence ID" value="OUN04293.1"/>
    <property type="molecule type" value="Genomic_DNA"/>
</dbReference>
<reference evidence="5" key="1">
    <citation type="submission" date="2017-04" db="EMBL/GenBank/DDBJ databases">
        <title>Function of individual gut microbiota members based on whole genome sequencing of pure cultures obtained from chicken caecum.</title>
        <authorList>
            <person name="Medvecky M."/>
            <person name="Cejkova D."/>
            <person name="Polansky O."/>
            <person name="Karasova D."/>
            <person name="Kubasova T."/>
            <person name="Cizek A."/>
            <person name="Rychlik I."/>
        </authorList>
    </citation>
    <scope>NUCLEOTIDE SEQUENCE [LARGE SCALE GENOMIC DNA]</scope>
    <source>
        <strain evidence="5">An90</strain>
    </source>
</reference>
<dbReference type="Proteomes" id="UP001205035">
    <property type="component" value="Unassembled WGS sequence"/>
</dbReference>
<organism evidence="4 5">
    <name type="scientific">Alistipes onderdonkii</name>
    <dbReference type="NCBI Taxonomy" id="328813"/>
    <lineage>
        <taxon>Bacteria</taxon>
        <taxon>Pseudomonadati</taxon>
        <taxon>Bacteroidota</taxon>
        <taxon>Bacteroidia</taxon>
        <taxon>Bacteroidales</taxon>
        <taxon>Rikenellaceae</taxon>
        <taxon>Alistipes</taxon>
    </lineage>
</organism>
<dbReference type="AlphaFoldDB" id="A0A1Y3QX94"/>
<protein>
    <recommendedName>
        <fullName evidence="7">Lipoprotein</fullName>
    </recommendedName>
</protein>
<gene>
    <name evidence="4" type="ORF">B5G41_02995</name>
    <name evidence="2" type="ORF">F2Y10_11110</name>
    <name evidence="3" type="ORF">NE651_00250</name>
</gene>
<evidence type="ECO:0000313" key="5">
    <source>
        <dbReference type="Proteomes" id="UP000195772"/>
    </source>
</evidence>
<reference evidence="4" key="2">
    <citation type="journal article" date="2018" name="BMC Genomics">
        <title>Whole genome sequencing and function prediction of 133 gut anaerobes isolated from chicken caecum in pure cultures.</title>
        <authorList>
            <person name="Medvecky M."/>
            <person name="Cejkova D."/>
            <person name="Polansky O."/>
            <person name="Karasova D."/>
            <person name="Kubasova T."/>
            <person name="Cizek A."/>
            <person name="Rychlik I."/>
        </authorList>
    </citation>
    <scope>NUCLEOTIDE SEQUENCE</scope>
    <source>
        <strain evidence="4">An90</strain>
    </source>
</reference>
<dbReference type="EMBL" id="JANGBQ010000001">
    <property type="protein sequence ID" value="MCQ5081324.1"/>
    <property type="molecule type" value="Genomic_DNA"/>
</dbReference>
<dbReference type="PROSITE" id="PS51257">
    <property type="entry name" value="PROKAR_LIPOPROTEIN"/>
    <property type="match status" value="1"/>
</dbReference>
<dbReference type="GeneID" id="59808983"/>
<reference evidence="3" key="4">
    <citation type="submission" date="2022-06" db="EMBL/GenBank/DDBJ databases">
        <title>Isolation of gut microbiota from human fecal samples.</title>
        <authorList>
            <person name="Pamer E.G."/>
            <person name="Barat B."/>
            <person name="Waligurski E."/>
            <person name="Medina S."/>
            <person name="Paddock L."/>
            <person name="Mostad J."/>
        </authorList>
    </citation>
    <scope>NUCLEOTIDE SEQUENCE</scope>
    <source>
        <strain evidence="3">DFI.6.22</strain>
    </source>
</reference>
<dbReference type="Proteomes" id="UP000195772">
    <property type="component" value="Unassembled WGS sequence"/>
</dbReference>
<evidence type="ECO:0000313" key="3">
    <source>
        <dbReference type="EMBL" id="MCQ5081324.1"/>
    </source>
</evidence>
<feature type="signal peptide" evidence="1">
    <location>
        <begin position="1"/>
        <end position="27"/>
    </location>
</feature>
<reference evidence="2 6" key="3">
    <citation type="journal article" date="2019" name="Nat. Med.">
        <title>A library of human gut bacterial isolates paired with longitudinal multiomics data enables mechanistic microbiome research.</title>
        <authorList>
            <person name="Poyet M."/>
            <person name="Groussin M."/>
            <person name="Gibbons S.M."/>
            <person name="Avila-Pacheco J."/>
            <person name="Jiang X."/>
            <person name="Kearney S.M."/>
            <person name="Perrotta A.R."/>
            <person name="Berdy B."/>
            <person name="Zhao S."/>
            <person name="Lieberman T.D."/>
            <person name="Swanson P.K."/>
            <person name="Smith M."/>
            <person name="Roesemann S."/>
            <person name="Alexander J.E."/>
            <person name="Rich S.A."/>
            <person name="Livny J."/>
            <person name="Vlamakis H."/>
            <person name="Clish C."/>
            <person name="Bullock K."/>
            <person name="Deik A."/>
            <person name="Scott J."/>
            <person name="Pierce K.A."/>
            <person name="Xavier R.J."/>
            <person name="Alm E.J."/>
        </authorList>
    </citation>
    <scope>NUCLEOTIDE SEQUENCE [LARGE SCALE GENOMIC DNA]</scope>
    <source>
        <strain evidence="2 6">BIOML-A266</strain>
    </source>
</reference>
<evidence type="ECO:0000256" key="1">
    <source>
        <dbReference type="SAM" id="SignalP"/>
    </source>
</evidence>
<dbReference type="OrthoDB" id="9953340at2"/>
<accession>A0A1Y3QX94</accession>
<evidence type="ECO:0008006" key="7">
    <source>
        <dbReference type="Google" id="ProtNLM"/>
    </source>
</evidence>